<gene>
    <name evidence="2" type="ORF">F2Q70_00022801</name>
</gene>
<organism evidence="2">
    <name type="scientific">Brassica cretica</name>
    <name type="common">Mustard</name>
    <dbReference type="NCBI Taxonomy" id="69181"/>
    <lineage>
        <taxon>Eukaryota</taxon>
        <taxon>Viridiplantae</taxon>
        <taxon>Streptophyta</taxon>
        <taxon>Embryophyta</taxon>
        <taxon>Tracheophyta</taxon>
        <taxon>Spermatophyta</taxon>
        <taxon>Magnoliopsida</taxon>
        <taxon>eudicotyledons</taxon>
        <taxon>Gunneridae</taxon>
        <taxon>Pentapetalae</taxon>
        <taxon>rosids</taxon>
        <taxon>malvids</taxon>
        <taxon>Brassicales</taxon>
        <taxon>Brassicaceae</taxon>
        <taxon>Brassiceae</taxon>
        <taxon>Brassica</taxon>
    </lineage>
</organism>
<name>A0A8S9GNM4_BRACR</name>
<proteinExistence type="predicted"/>
<protein>
    <submittedName>
        <fullName evidence="2">Uncharacterized protein</fullName>
    </submittedName>
</protein>
<dbReference type="EMBL" id="QGKY02001925">
    <property type="protein sequence ID" value="KAF2545917.1"/>
    <property type="molecule type" value="Genomic_DNA"/>
</dbReference>
<sequence>MLLPLLSRAATAFKEWLLHIRTKTCCCMRLVNKIIFQGLVVAKRCKDSLLRGYKTRAVSERTDRERVSETERRDLKCGRKKG</sequence>
<comment type="caution">
    <text evidence="2">The sequence shown here is derived from an EMBL/GenBank/DDBJ whole genome shotgun (WGS) entry which is preliminary data.</text>
</comment>
<evidence type="ECO:0000256" key="1">
    <source>
        <dbReference type="SAM" id="MobiDB-lite"/>
    </source>
</evidence>
<feature type="region of interest" description="Disordered" evidence="1">
    <location>
        <begin position="61"/>
        <end position="82"/>
    </location>
</feature>
<dbReference type="AlphaFoldDB" id="A0A8S9GNM4"/>
<reference evidence="2" key="1">
    <citation type="submission" date="2019-12" db="EMBL/GenBank/DDBJ databases">
        <title>Genome sequencing and annotation of Brassica cretica.</title>
        <authorList>
            <person name="Studholme D.J."/>
            <person name="Sarris P.F."/>
        </authorList>
    </citation>
    <scope>NUCLEOTIDE SEQUENCE</scope>
    <source>
        <strain evidence="2">PFS-102/07</strain>
        <tissue evidence="2">Leaf</tissue>
    </source>
</reference>
<accession>A0A8S9GNM4</accession>
<evidence type="ECO:0000313" key="2">
    <source>
        <dbReference type="EMBL" id="KAF2545917.1"/>
    </source>
</evidence>